<evidence type="ECO:0000256" key="6">
    <source>
        <dbReference type="ARBA" id="ARBA00024207"/>
    </source>
</evidence>
<dbReference type="InterPro" id="IPR051813">
    <property type="entry name" value="HepT_RNase_toxin"/>
</dbReference>
<accession>A0A1X2F026</accession>
<dbReference type="AlphaFoldDB" id="A0A1X2F026"/>
<keyword evidence="5" id="KW-0378">Hydrolase</keyword>
<evidence type="ECO:0000256" key="3">
    <source>
        <dbReference type="ARBA" id="ARBA00022722"/>
    </source>
</evidence>
<protein>
    <recommendedName>
        <fullName evidence="9">DUF86 domain-containing protein</fullName>
    </recommendedName>
</protein>
<evidence type="ECO:0000313" key="7">
    <source>
        <dbReference type="EMBL" id="ORX11801.1"/>
    </source>
</evidence>
<name>A0A1X2F026_9MYCO</name>
<evidence type="ECO:0000256" key="2">
    <source>
        <dbReference type="ARBA" id="ARBA00022649"/>
    </source>
</evidence>
<evidence type="ECO:0000313" key="8">
    <source>
        <dbReference type="Proteomes" id="UP000193964"/>
    </source>
</evidence>
<reference evidence="7 8" key="1">
    <citation type="submission" date="2016-01" db="EMBL/GenBank/DDBJ databases">
        <title>The new phylogeny of the genus Mycobacterium.</title>
        <authorList>
            <person name="Tarcisio F."/>
            <person name="Conor M."/>
            <person name="Antonella G."/>
            <person name="Elisabetta G."/>
            <person name="Giulia F.S."/>
            <person name="Sara T."/>
            <person name="Anna F."/>
            <person name="Clotilde B."/>
            <person name="Roberto B."/>
            <person name="Veronica D.S."/>
            <person name="Fabio R."/>
            <person name="Monica P."/>
            <person name="Olivier J."/>
            <person name="Enrico T."/>
            <person name="Nicola S."/>
        </authorList>
    </citation>
    <scope>NUCLEOTIDE SEQUENCE [LARGE SCALE GENOMIC DNA]</scope>
    <source>
        <strain evidence="7 8">ATCC 700010</strain>
    </source>
</reference>
<keyword evidence="3" id="KW-0540">Nuclease</keyword>
<evidence type="ECO:0008006" key="9">
    <source>
        <dbReference type="Google" id="ProtNLM"/>
    </source>
</evidence>
<keyword evidence="4" id="KW-0547">Nucleotide-binding</keyword>
<dbReference type="Proteomes" id="UP000193964">
    <property type="component" value="Unassembled WGS sequence"/>
</dbReference>
<dbReference type="InterPro" id="IPR008201">
    <property type="entry name" value="HepT-like"/>
</dbReference>
<evidence type="ECO:0000256" key="1">
    <source>
        <dbReference type="ARBA" id="ARBA00022553"/>
    </source>
</evidence>
<dbReference type="OrthoDB" id="159782at2"/>
<dbReference type="GO" id="GO:0110001">
    <property type="term" value="C:toxin-antitoxin complex"/>
    <property type="evidence" value="ECO:0007669"/>
    <property type="project" value="InterPro"/>
</dbReference>
<keyword evidence="2" id="KW-1277">Toxin-antitoxin system</keyword>
<dbReference type="GO" id="GO:0000166">
    <property type="term" value="F:nucleotide binding"/>
    <property type="evidence" value="ECO:0007669"/>
    <property type="project" value="UniProtKB-KW"/>
</dbReference>
<organism evidence="7 8">
    <name type="scientific">Mycolicibacterium wolinskyi</name>
    <dbReference type="NCBI Taxonomy" id="59750"/>
    <lineage>
        <taxon>Bacteria</taxon>
        <taxon>Bacillati</taxon>
        <taxon>Actinomycetota</taxon>
        <taxon>Actinomycetes</taxon>
        <taxon>Mycobacteriales</taxon>
        <taxon>Mycobacteriaceae</taxon>
        <taxon>Mycolicibacterium</taxon>
    </lineage>
</organism>
<dbReference type="RefSeq" id="WP_085146816.1">
    <property type="nucleotide sequence ID" value="NZ_JACKUA010000032.1"/>
</dbReference>
<dbReference type="GO" id="GO:0016787">
    <property type="term" value="F:hydrolase activity"/>
    <property type="evidence" value="ECO:0007669"/>
    <property type="project" value="UniProtKB-KW"/>
</dbReference>
<evidence type="ECO:0000256" key="5">
    <source>
        <dbReference type="ARBA" id="ARBA00022801"/>
    </source>
</evidence>
<dbReference type="GO" id="GO:0004540">
    <property type="term" value="F:RNA nuclease activity"/>
    <property type="evidence" value="ECO:0007669"/>
    <property type="project" value="InterPro"/>
</dbReference>
<sequence>MPRDPKKYLWDAQHAVTLVRQFSAGKTFEDYTVDALLRSAVERQLEIVGEALNQLSRMDASLAATIPELPRIVAFRNILIHGYAEVDDALVWQIVTDKLPDLMTVLNELLGG</sequence>
<comment type="caution">
    <text evidence="7">The sequence shown here is derived from an EMBL/GenBank/DDBJ whole genome shotgun (WGS) entry which is preliminary data.</text>
</comment>
<evidence type="ECO:0000256" key="4">
    <source>
        <dbReference type="ARBA" id="ARBA00022741"/>
    </source>
</evidence>
<dbReference type="Pfam" id="PF01934">
    <property type="entry name" value="HepT-like"/>
    <property type="match status" value="1"/>
</dbReference>
<dbReference type="InterPro" id="IPR037038">
    <property type="entry name" value="HepT-like_sf"/>
</dbReference>
<dbReference type="EMBL" id="LQQA01000030">
    <property type="protein sequence ID" value="ORX11801.1"/>
    <property type="molecule type" value="Genomic_DNA"/>
</dbReference>
<dbReference type="PANTHER" id="PTHR34139">
    <property type="entry name" value="UPF0331 PROTEIN MJ0127"/>
    <property type="match status" value="1"/>
</dbReference>
<gene>
    <name evidence="7" type="ORF">AWC31_34660</name>
</gene>
<keyword evidence="1" id="KW-0597">Phosphoprotein</keyword>
<dbReference type="PANTHER" id="PTHR34139:SF1">
    <property type="entry name" value="RNASE MJ1380-RELATED"/>
    <property type="match status" value="1"/>
</dbReference>
<comment type="similarity">
    <text evidence="6">Belongs to the HepT RNase toxin family.</text>
</comment>
<dbReference type="Gene3D" id="1.20.120.580">
    <property type="entry name" value="bsu32300-like"/>
    <property type="match status" value="1"/>
</dbReference>
<proteinExistence type="inferred from homology"/>